<gene>
    <name evidence="1" type="ORF">CAMRE0001_2954</name>
</gene>
<sequence>MSYFYVRKKLFYEMVKTARIVPFCRISSILSPQMSLRCKTPRDYEEAF</sequence>
<accession>B9D2B0</accession>
<reference evidence="1 2" key="1">
    <citation type="submission" date="2008-08" db="EMBL/GenBank/DDBJ databases">
        <authorList>
            <person name="Madupu R."/>
            <person name="Durkin A.S."/>
            <person name="Torralba M."/>
            <person name="Methe B."/>
            <person name="Sutton G.G."/>
            <person name="Strausberg R.L."/>
            <person name="Nelson K.E."/>
        </authorList>
    </citation>
    <scope>NUCLEOTIDE SEQUENCE [LARGE SCALE GENOMIC DNA]</scope>
    <source>
        <strain evidence="1 2">RM3267</strain>
    </source>
</reference>
<name>B9D2B0_CAMRE</name>
<organism evidence="1 2">
    <name type="scientific">Campylobacter rectus RM3267</name>
    <dbReference type="NCBI Taxonomy" id="553218"/>
    <lineage>
        <taxon>Bacteria</taxon>
        <taxon>Pseudomonadati</taxon>
        <taxon>Campylobacterota</taxon>
        <taxon>Epsilonproteobacteria</taxon>
        <taxon>Campylobacterales</taxon>
        <taxon>Campylobacteraceae</taxon>
        <taxon>Campylobacter</taxon>
    </lineage>
</organism>
<dbReference type="Proteomes" id="UP000003082">
    <property type="component" value="Unassembled WGS sequence"/>
</dbReference>
<protein>
    <submittedName>
        <fullName evidence="1">Uncharacterized protein</fullName>
    </submittedName>
</protein>
<keyword evidence="2" id="KW-1185">Reference proteome</keyword>
<dbReference type="AlphaFoldDB" id="B9D2B0"/>
<evidence type="ECO:0000313" key="1">
    <source>
        <dbReference type="EMBL" id="EEF13875.1"/>
    </source>
</evidence>
<evidence type="ECO:0000313" key="2">
    <source>
        <dbReference type="Proteomes" id="UP000003082"/>
    </source>
</evidence>
<comment type="caution">
    <text evidence="1">The sequence shown here is derived from an EMBL/GenBank/DDBJ whole genome shotgun (WGS) entry which is preliminary data.</text>
</comment>
<dbReference type="RefSeq" id="WP_002944735.1">
    <property type="nucleotide sequence ID" value="NZ_ACFU01000012.1"/>
</dbReference>
<proteinExistence type="predicted"/>
<dbReference type="EMBL" id="ACFU01000012">
    <property type="protein sequence ID" value="EEF13875.1"/>
    <property type="molecule type" value="Genomic_DNA"/>
</dbReference>